<dbReference type="GO" id="GO:0008757">
    <property type="term" value="F:S-adenosylmethionine-dependent methyltransferase activity"/>
    <property type="evidence" value="ECO:0007669"/>
    <property type="project" value="InterPro"/>
</dbReference>
<keyword evidence="3" id="KW-0949">S-adenosyl-L-methionine</keyword>
<dbReference type="GO" id="GO:0032259">
    <property type="term" value="P:methylation"/>
    <property type="evidence" value="ECO:0007669"/>
    <property type="project" value="UniProtKB-KW"/>
</dbReference>
<keyword evidence="2" id="KW-0808">Transferase</keyword>
<protein>
    <submittedName>
        <fullName evidence="5">Class I SAM-dependent methyltransferase</fullName>
    </submittedName>
</protein>
<reference evidence="5" key="1">
    <citation type="submission" date="2022-02" db="EMBL/GenBank/DDBJ databases">
        <title>Fredinandcohnia quinoae sp. nov. isolated from Chenopodium quinoa seeds.</title>
        <authorList>
            <person name="Saati-Santamaria Z."/>
            <person name="Flores-Felix J.D."/>
            <person name="Igual J.M."/>
            <person name="Velazquez E."/>
            <person name="Garcia-Fraile P."/>
            <person name="Martinez-Molina E."/>
        </authorList>
    </citation>
    <scope>NUCLEOTIDE SEQUENCE</scope>
    <source>
        <strain evidence="5">SECRCQ15</strain>
    </source>
</reference>
<evidence type="ECO:0000256" key="1">
    <source>
        <dbReference type="ARBA" id="ARBA00022603"/>
    </source>
</evidence>
<dbReference type="RefSeq" id="WP_240257276.1">
    <property type="nucleotide sequence ID" value="NZ_JAKTTI010000039.1"/>
</dbReference>
<evidence type="ECO:0000256" key="3">
    <source>
        <dbReference type="ARBA" id="ARBA00022691"/>
    </source>
</evidence>
<proteinExistence type="predicted"/>
<keyword evidence="1 5" id="KW-0489">Methyltransferase</keyword>
<dbReference type="PANTHER" id="PTHR43464">
    <property type="entry name" value="METHYLTRANSFERASE"/>
    <property type="match status" value="1"/>
</dbReference>
<name>A0AAW5E4T5_9BACI</name>
<evidence type="ECO:0000313" key="6">
    <source>
        <dbReference type="Proteomes" id="UP001431131"/>
    </source>
</evidence>
<dbReference type="PANTHER" id="PTHR43464:SF19">
    <property type="entry name" value="UBIQUINONE BIOSYNTHESIS O-METHYLTRANSFERASE, MITOCHONDRIAL"/>
    <property type="match status" value="1"/>
</dbReference>
<organism evidence="5 6">
    <name type="scientific">Fredinandcohnia quinoae</name>
    <dbReference type="NCBI Taxonomy" id="2918902"/>
    <lineage>
        <taxon>Bacteria</taxon>
        <taxon>Bacillati</taxon>
        <taxon>Bacillota</taxon>
        <taxon>Bacilli</taxon>
        <taxon>Bacillales</taxon>
        <taxon>Bacillaceae</taxon>
        <taxon>Fredinandcohnia</taxon>
    </lineage>
</organism>
<evidence type="ECO:0000256" key="2">
    <source>
        <dbReference type="ARBA" id="ARBA00022679"/>
    </source>
</evidence>
<feature type="domain" description="Methyltransferase type 11" evidence="4">
    <location>
        <begin position="52"/>
        <end position="142"/>
    </location>
</feature>
<comment type="caution">
    <text evidence="5">The sequence shown here is derived from an EMBL/GenBank/DDBJ whole genome shotgun (WGS) entry which is preliminary data.</text>
</comment>
<accession>A0AAW5E4T5</accession>
<gene>
    <name evidence="5" type="ORF">MJG50_18645</name>
</gene>
<dbReference type="AlphaFoldDB" id="A0AAW5E4T5"/>
<dbReference type="CDD" id="cd02440">
    <property type="entry name" value="AdoMet_MTases"/>
    <property type="match status" value="1"/>
</dbReference>
<dbReference type="InterPro" id="IPR013216">
    <property type="entry name" value="Methyltransf_11"/>
</dbReference>
<dbReference type="EMBL" id="JAKTTI010000039">
    <property type="protein sequence ID" value="MCH1627358.1"/>
    <property type="molecule type" value="Genomic_DNA"/>
</dbReference>
<dbReference type="Pfam" id="PF08241">
    <property type="entry name" value="Methyltransf_11"/>
    <property type="match status" value="1"/>
</dbReference>
<evidence type="ECO:0000259" key="4">
    <source>
        <dbReference type="Pfam" id="PF08241"/>
    </source>
</evidence>
<keyword evidence="6" id="KW-1185">Reference proteome</keyword>
<sequence>MTNFNWHSESEKQWNNRADFWNQQSQRMWDSGSRSTIIPFFSQYVSKGSKVLDAGCGDGYGSYKLSENGYDVIGIDLSTEMIEKANPRQYAGKLSFLQSDLSALPFDNGTFNAVMAINSLEWTERPLVAINELNRVTKNGGIGCIALLGPTAGPRQNSFRRLYNETVICNTMMPWEFKQLVQENGWDILDGKAVYKEGVRNETVDGLPEELKQSLSFMWIFIIKKS</sequence>
<dbReference type="Gene3D" id="3.40.50.150">
    <property type="entry name" value="Vaccinia Virus protein VP39"/>
    <property type="match status" value="1"/>
</dbReference>
<dbReference type="SUPFAM" id="SSF53335">
    <property type="entry name" value="S-adenosyl-L-methionine-dependent methyltransferases"/>
    <property type="match status" value="1"/>
</dbReference>
<dbReference type="InterPro" id="IPR029063">
    <property type="entry name" value="SAM-dependent_MTases_sf"/>
</dbReference>
<dbReference type="Proteomes" id="UP001431131">
    <property type="component" value="Unassembled WGS sequence"/>
</dbReference>
<evidence type="ECO:0000313" key="5">
    <source>
        <dbReference type="EMBL" id="MCH1627358.1"/>
    </source>
</evidence>